<keyword evidence="3" id="KW-1185">Reference proteome</keyword>
<keyword evidence="1" id="KW-0472">Membrane</keyword>
<keyword evidence="1" id="KW-0812">Transmembrane</keyword>
<keyword evidence="1" id="KW-1133">Transmembrane helix</keyword>
<proteinExistence type="predicted"/>
<reference evidence="2" key="1">
    <citation type="journal article" date="2012" name="Nat. Biotechnol.">
        <title>Draft genome sequence of pigeonpea (Cajanus cajan), an orphan legume crop of resource-poor farmers.</title>
        <authorList>
            <person name="Varshney R.K."/>
            <person name="Chen W."/>
            <person name="Li Y."/>
            <person name="Bharti A.K."/>
            <person name="Saxena R.K."/>
            <person name="Schlueter J.A."/>
            <person name="Donoghue M.T."/>
            <person name="Azam S."/>
            <person name="Fan G."/>
            <person name="Whaley A.M."/>
            <person name="Farmer A.D."/>
            <person name="Sheridan J."/>
            <person name="Iwata A."/>
            <person name="Tuteja R."/>
            <person name="Penmetsa R.V."/>
            <person name="Wu W."/>
            <person name="Upadhyaya H.D."/>
            <person name="Yang S.P."/>
            <person name="Shah T."/>
            <person name="Saxena K.B."/>
            <person name="Michael T."/>
            <person name="McCombie W.R."/>
            <person name="Yang B."/>
            <person name="Zhang G."/>
            <person name="Yang H."/>
            <person name="Wang J."/>
            <person name="Spillane C."/>
            <person name="Cook D.R."/>
            <person name="May G.D."/>
            <person name="Xu X."/>
            <person name="Jackson S.A."/>
        </authorList>
    </citation>
    <scope>NUCLEOTIDE SEQUENCE [LARGE SCALE GENOMIC DNA]</scope>
</reference>
<accession>A0A151QZK5</accession>
<evidence type="ECO:0000256" key="1">
    <source>
        <dbReference type="SAM" id="Phobius"/>
    </source>
</evidence>
<gene>
    <name evidence="2" type="ORF">KK1_043235</name>
</gene>
<evidence type="ECO:0008006" key="4">
    <source>
        <dbReference type="Google" id="ProtNLM"/>
    </source>
</evidence>
<feature type="transmembrane region" description="Helical" evidence="1">
    <location>
        <begin position="72"/>
        <end position="102"/>
    </location>
</feature>
<name>A0A151QZK5_CAJCA</name>
<feature type="non-terminal residue" evidence="2">
    <location>
        <position position="1"/>
    </location>
</feature>
<dbReference type="EMBL" id="KQ484331">
    <property type="protein sequence ID" value="KYP35716.1"/>
    <property type="molecule type" value="Genomic_DNA"/>
</dbReference>
<evidence type="ECO:0000313" key="3">
    <source>
        <dbReference type="Proteomes" id="UP000075243"/>
    </source>
</evidence>
<protein>
    <recommendedName>
        <fullName evidence="4">Retrovirus-related Pol polyprotein from transposon TNT 1-94</fullName>
    </recommendedName>
</protein>
<dbReference type="Proteomes" id="UP000075243">
    <property type="component" value="Unassembled WGS sequence"/>
</dbReference>
<evidence type="ECO:0000313" key="2">
    <source>
        <dbReference type="EMBL" id="KYP35716.1"/>
    </source>
</evidence>
<dbReference type="Gramene" id="C.cajan_44954.t">
    <property type="protein sequence ID" value="C.cajan_44954.t.cds1"/>
    <property type="gene ID" value="C.cajan_44954"/>
</dbReference>
<sequence>RNVILDDYIVFLQEHKDDPIYFYQAIHSSNSQKWIDAMKDEMKSMHDNDVWDLIELPKGVKPICKHSILSPFYLFIFFIFFFFHSIYLLFFIFLLITLYYFFLFQE</sequence>
<organism evidence="2 3">
    <name type="scientific">Cajanus cajan</name>
    <name type="common">Pigeon pea</name>
    <name type="synonym">Cajanus indicus</name>
    <dbReference type="NCBI Taxonomy" id="3821"/>
    <lineage>
        <taxon>Eukaryota</taxon>
        <taxon>Viridiplantae</taxon>
        <taxon>Streptophyta</taxon>
        <taxon>Embryophyta</taxon>
        <taxon>Tracheophyta</taxon>
        <taxon>Spermatophyta</taxon>
        <taxon>Magnoliopsida</taxon>
        <taxon>eudicotyledons</taxon>
        <taxon>Gunneridae</taxon>
        <taxon>Pentapetalae</taxon>
        <taxon>rosids</taxon>
        <taxon>fabids</taxon>
        <taxon>Fabales</taxon>
        <taxon>Fabaceae</taxon>
        <taxon>Papilionoideae</taxon>
        <taxon>50 kb inversion clade</taxon>
        <taxon>NPAAA clade</taxon>
        <taxon>indigoferoid/millettioid clade</taxon>
        <taxon>Phaseoleae</taxon>
        <taxon>Cajanus</taxon>
    </lineage>
</organism>
<dbReference type="AlphaFoldDB" id="A0A151QZK5"/>